<dbReference type="GO" id="GO:0000166">
    <property type="term" value="F:nucleotide binding"/>
    <property type="evidence" value="ECO:0007669"/>
    <property type="project" value="UniProtKB-KW"/>
</dbReference>
<dbReference type="InterPro" id="IPR006434">
    <property type="entry name" value="Pyrimidine_nucleotidase_eu"/>
</dbReference>
<dbReference type="SMART" id="SM00875">
    <property type="entry name" value="BACK"/>
    <property type="match status" value="1"/>
</dbReference>
<dbReference type="PANTHER" id="PTHR13045:SF15">
    <property type="entry name" value="7-METHYLGUANOSINE PHOSPHATE-SPECIFIC 5'-NUCLEOTIDASE"/>
    <property type="match status" value="1"/>
</dbReference>
<feature type="domain" description="BTB" evidence="17">
    <location>
        <begin position="65"/>
        <end position="147"/>
    </location>
</feature>
<evidence type="ECO:0000256" key="2">
    <source>
        <dbReference type="ARBA" id="ARBA00004496"/>
    </source>
</evidence>
<evidence type="ECO:0000256" key="13">
    <source>
        <dbReference type="ARBA" id="ARBA00036362"/>
    </source>
</evidence>
<comment type="catalytic activity">
    <reaction evidence="13">
        <text>CMP + H2O = cytidine + phosphate</text>
        <dbReference type="Rhea" id="RHEA:29367"/>
        <dbReference type="ChEBI" id="CHEBI:15377"/>
        <dbReference type="ChEBI" id="CHEBI:17562"/>
        <dbReference type="ChEBI" id="CHEBI:43474"/>
        <dbReference type="ChEBI" id="CHEBI:60377"/>
        <dbReference type="EC" id="3.1.3.91"/>
    </reaction>
</comment>
<comment type="catalytic activity">
    <reaction evidence="15">
        <text>N(7)-methyl-GMP + H2O = N(7)-methylguanosine + phosphate</text>
        <dbReference type="Rhea" id="RHEA:37107"/>
        <dbReference type="ChEBI" id="CHEBI:15377"/>
        <dbReference type="ChEBI" id="CHEBI:20794"/>
        <dbReference type="ChEBI" id="CHEBI:43474"/>
        <dbReference type="ChEBI" id="CHEBI:58285"/>
        <dbReference type="EC" id="3.1.3.91"/>
    </reaction>
</comment>
<dbReference type="AlphaFoldDB" id="A0A9Q0IKS4"/>
<evidence type="ECO:0000256" key="7">
    <source>
        <dbReference type="ARBA" id="ARBA00022723"/>
    </source>
</evidence>
<dbReference type="OrthoDB" id="9978265at2759"/>
<keyword evidence="19" id="KW-1185">Reference proteome</keyword>
<accession>A0A9Q0IKS4</accession>
<dbReference type="PROSITE" id="PS50097">
    <property type="entry name" value="BTB"/>
    <property type="match status" value="1"/>
</dbReference>
<dbReference type="InterPro" id="IPR015915">
    <property type="entry name" value="Kelch-typ_b-propeller"/>
</dbReference>
<feature type="region of interest" description="Disordered" evidence="16">
    <location>
        <begin position="1"/>
        <end position="53"/>
    </location>
</feature>
<comment type="subcellular location">
    <subcellularLocation>
        <location evidence="2">Cytoplasm</location>
    </subcellularLocation>
</comment>
<dbReference type="FunFam" id="1.10.150.340:FF:000001">
    <property type="entry name" value="Cytosolic 5-nucleotidase 3-like"/>
    <property type="match status" value="1"/>
</dbReference>
<dbReference type="InterPro" id="IPR011705">
    <property type="entry name" value="BACK"/>
</dbReference>
<dbReference type="GO" id="GO:0005737">
    <property type="term" value="C:cytoplasm"/>
    <property type="evidence" value="ECO:0007669"/>
    <property type="project" value="UniProtKB-SubCell"/>
</dbReference>
<dbReference type="Pfam" id="PF07707">
    <property type="entry name" value="BACK"/>
    <property type="match status" value="1"/>
</dbReference>
<dbReference type="SMART" id="SM00612">
    <property type="entry name" value="Kelch"/>
    <property type="match status" value="4"/>
</dbReference>
<dbReference type="SUPFAM" id="SSF56784">
    <property type="entry name" value="HAD-like"/>
    <property type="match status" value="1"/>
</dbReference>
<dbReference type="SMART" id="SM00225">
    <property type="entry name" value="BTB"/>
    <property type="match status" value="1"/>
</dbReference>
<gene>
    <name evidence="18" type="ORF">NHX12_032583</name>
</gene>
<evidence type="ECO:0000256" key="16">
    <source>
        <dbReference type="SAM" id="MobiDB-lite"/>
    </source>
</evidence>
<evidence type="ECO:0000259" key="17">
    <source>
        <dbReference type="PROSITE" id="PS50097"/>
    </source>
</evidence>
<evidence type="ECO:0000256" key="3">
    <source>
        <dbReference type="ARBA" id="ARBA00008389"/>
    </source>
</evidence>
<dbReference type="Gene3D" id="3.40.50.1000">
    <property type="entry name" value="HAD superfamily/HAD-like"/>
    <property type="match status" value="1"/>
</dbReference>
<dbReference type="FunFam" id="3.40.50.1000:FF:000032">
    <property type="entry name" value="Cytosolic 5-nucleotidase 3-like"/>
    <property type="match status" value="1"/>
</dbReference>
<evidence type="ECO:0000256" key="6">
    <source>
        <dbReference type="ARBA" id="ARBA00022490"/>
    </source>
</evidence>
<dbReference type="Gene3D" id="3.30.710.10">
    <property type="entry name" value="Potassium Channel Kv1.1, Chain A"/>
    <property type="match status" value="1"/>
</dbReference>
<keyword evidence="12" id="KW-0546">Nucleotide metabolism</keyword>
<name>A0A9Q0IKS4_9TELE</name>
<dbReference type="InterPro" id="IPR011333">
    <property type="entry name" value="SKP1/BTB/POZ_sf"/>
</dbReference>
<dbReference type="GO" id="GO:0009117">
    <property type="term" value="P:nucleotide metabolic process"/>
    <property type="evidence" value="ECO:0007669"/>
    <property type="project" value="UniProtKB-KW"/>
</dbReference>
<comment type="similarity">
    <text evidence="3">Belongs to the pyrimidine 5'-nucleotidase family.</text>
</comment>
<dbReference type="FunFam" id="1.25.40.420:FF:000001">
    <property type="entry name" value="Kelch-like family member 12"/>
    <property type="match status" value="1"/>
</dbReference>
<protein>
    <recommendedName>
        <fullName evidence="17">BTB domain-containing protein</fullName>
    </recommendedName>
</protein>
<keyword evidence="5" id="KW-0880">Kelch repeat</keyword>
<dbReference type="SUPFAM" id="SSF54695">
    <property type="entry name" value="POZ domain"/>
    <property type="match status" value="1"/>
</dbReference>
<dbReference type="GO" id="GO:0000287">
    <property type="term" value="F:magnesium ion binding"/>
    <property type="evidence" value="ECO:0007669"/>
    <property type="project" value="InterPro"/>
</dbReference>
<evidence type="ECO:0000256" key="5">
    <source>
        <dbReference type="ARBA" id="ARBA00022441"/>
    </source>
</evidence>
<dbReference type="CDD" id="cd18451">
    <property type="entry name" value="BACK_KLHL11"/>
    <property type="match status" value="1"/>
</dbReference>
<comment type="function">
    <text evidence="14">Specifically hydrolyzes 7-methylguanosine monophosphate (m(7)GMP) to 7-methylguanosine and inorganic phosphate. The specific activity for m(7)GMP may protect cells against undesired salvage of m(7)GMP and its incorporation into nucleic acids. Also has weak activity for CMP. UMP and purine nucleotides are poor substrates.</text>
</comment>
<evidence type="ECO:0000256" key="9">
    <source>
        <dbReference type="ARBA" id="ARBA00022741"/>
    </source>
</evidence>
<feature type="compositionally biased region" description="Low complexity" evidence="16">
    <location>
        <begin position="13"/>
        <end position="32"/>
    </location>
</feature>
<dbReference type="Pfam" id="PF05822">
    <property type="entry name" value="UMPH-1"/>
    <property type="match status" value="1"/>
</dbReference>
<reference evidence="18" key="1">
    <citation type="submission" date="2022-07" db="EMBL/GenBank/DDBJ databases">
        <title>Chromosome-level genome of Muraenolepis orangiensis.</title>
        <authorList>
            <person name="Kim J."/>
        </authorList>
    </citation>
    <scope>NUCLEOTIDE SEQUENCE</scope>
    <source>
        <strain evidence="18">KU_S4_2022</strain>
        <tissue evidence="18">Muscle</tissue>
    </source>
</reference>
<dbReference type="Gene3D" id="1.25.40.420">
    <property type="match status" value="1"/>
</dbReference>
<comment type="caution">
    <text evidence="18">The sequence shown here is derived from an EMBL/GenBank/DDBJ whole genome shotgun (WGS) entry which is preliminary data.</text>
</comment>
<dbReference type="NCBIfam" id="TIGR01544">
    <property type="entry name" value="HAD-SF-IE"/>
    <property type="match status" value="1"/>
</dbReference>
<evidence type="ECO:0000256" key="4">
    <source>
        <dbReference type="ARBA" id="ARBA00011245"/>
    </source>
</evidence>
<dbReference type="CDD" id="cd07504">
    <property type="entry name" value="HAD_5NT"/>
    <property type="match status" value="1"/>
</dbReference>
<dbReference type="SFLD" id="SFLDG01128">
    <property type="entry name" value="C1.4:_5'-Nucleotidase_Like"/>
    <property type="match status" value="1"/>
</dbReference>
<dbReference type="Pfam" id="PF00651">
    <property type="entry name" value="BTB"/>
    <property type="match status" value="1"/>
</dbReference>
<evidence type="ECO:0000256" key="12">
    <source>
        <dbReference type="ARBA" id="ARBA00023080"/>
    </source>
</evidence>
<dbReference type="SFLD" id="SFLDS00003">
    <property type="entry name" value="Haloacid_Dehalogenase"/>
    <property type="match status" value="1"/>
</dbReference>
<evidence type="ECO:0000256" key="1">
    <source>
        <dbReference type="ARBA" id="ARBA00000815"/>
    </source>
</evidence>
<dbReference type="InterPro" id="IPR006652">
    <property type="entry name" value="Kelch_1"/>
</dbReference>
<keyword evidence="7" id="KW-0479">Metal-binding</keyword>
<evidence type="ECO:0000256" key="15">
    <source>
        <dbReference type="ARBA" id="ARBA00048583"/>
    </source>
</evidence>
<dbReference type="GO" id="GO:0008253">
    <property type="term" value="F:5'-nucleotidase activity"/>
    <property type="evidence" value="ECO:0007669"/>
    <property type="project" value="UniProtKB-EC"/>
</dbReference>
<dbReference type="Pfam" id="PF13964">
    <property type="entry name" value="Beta-prop_Calicin"/>
    <property type="match status" value="1"/>
</dbReference>
<keyword evidence="8" id="KW-0677">Repeat</keyword>
<dbReference type="Gene3D" id="2.120.10.80">
    <property type="entry name" value="Kelch-type beta propeller"/>
    <property type="match status" value="2"/>
</dbReference>
<keyword evidence="9" id="KW-0547">Nucleotide-binding</keyword>
<proteinExistence type="inferred from homology"/>
<dbReference type="Proteomes" id="UP001148018">
    <property type="component" value="Unassembled WGS sequence"/>
</dbReference>
<dbReference type="InterPro" id="IPR036412">
    <property type="entry name" value="HAD-like_sf"/>
</dbReference>
<dbReference type="SUPFAM" id="SSF117281">
    <property type="entry name" value="Kelch motif"/>
    <property type="match status" value="2"/>
</dbReference>
<evidence type="ECO:0000256" key="14">
    <source>
        <dbReference type="ARBA" id="ARBA00046090"/>
    </source>
</evidence>
<dbReference type="CDD" id="cd18241">
    <property type="entry name" value="BTB_POZ_KLHL11"/>
    <property type="match status" value="1"/>
</dbReference>
<dbReference type="InterPro" id="IPR023214">
    <property type="entry name" value="HAD_sf"/>
</dbReference>
<evidence type="ECO:0000256" key="10">
    <source>
        <dbReference type="ARBA" id="ARBA00022801"/>
    </source>
</evidence>
<keyword evidence="6" id="KW-0963">Cytoplasm</keyword>
<evidence type="ECO:0000313" key="19">
    <source>
        <dbReference type="Proteomes" id="UP001148018"/>
    </source>
</evidence>
<evidence type="ECO:0000313" key="18">
    <source>
        <dbReference type="EMBL" id="KAJ3601615.1"/>
    </source>
</evidence>
<keyword evidence="10" id="KW-0378">Hydrolase</keyword>
<evidence type="ECO:0000256" key="11">
    <source>
        <dbReference type="ARBA" id="ARBA00022842"/>
    </source>
</evidence>
<comment type="subunit">
    <text evidence="4">Monomer.</text>
</comment>
<sequence>MAAAAPNPEDSARNGGSSSSSSTAGTPSAIAGDGDTEEAEDFTSASHCSELSRRQNEQRKQGLFCDVTLAFSSGAASGNVQSCEYSAHRSVLAAATDYFTPLLGGQFSESVSGRVEMKEWSSELGPDPETVESVIQYMYTGEIRVSTCNVHEVLELADRFLLVQLKDFCGEFLKKKLSLTNCVAVHSLAHMYTLDQLALRAADMIRRNFHKVIQDDEFYTLPFHLVRDWLSDAEITVDSEEVLFEAVVKWVQKSGDDRGRYFEELFRLLRLPQIKPTYLTRVVKAESLVAANEACLRLVSEAVEGHAIRFENLKSADMEFWSSHMASFQPRFGQNMDVIMVVGGVSEGGDYLSECVGYFIYEDRWVNLPHIHNHLDGHAIAATESHVYVAGSMEPGFAKTVERYNPNRNTWEQVSNLTTRKHSFGLTCIKDILYSIGGHGNFSPGFKDVSVYEPEPDKWHNLESAPKILRDVKAVSVEDRYVYVTARTPVDTDNEDGLKTVTTRYDTESRQWQDVDSLPLIDNYCVFQMAVATTNFYHTASCCPKSYDVRDETARQKISARISDDILESLPPEVTSVEGAAICHFDEDVFVIGGWKNSDDVDKQYRKEAYRYCAERKRWMLLPPMPQPRCRATACHVRIPYRFLYGCQRYPMPQNLARQRDRMQQMQQLHRRTLTLRRQLQSQIDHLTSLKTATIAALSNTSVCMRDPQGVQEILHGMQKAGLDTIQVISDFDMTLTRFAHNGKRCPTSHNILDNSQLISDECKAKLKDLLDTYYPIEIDSSKTIEEKLPLMVEWWTKAHALIVQQKIRKDQLALAVQESDAMLRDGYQRFFDCLHRHGVPLLIFSAGLGDILEEVIRQAAVFHPNVKVFSNYMDFDKTGVMTAFKGELIHIYNKREGALLNTGHFQDLRTRPNVVLLGDSLGDLTMADGVQDVESILKIGFLNDKVDERKQSYLNSYDIVLIKDETMDVPNGILDFLVADK</sequence>
<dbReference type="InterPro" id="IPR000210">
    <property type="entry name" value="BTB/POZ_dom"/>
</dbReference>
<dbReference type="EMBL" id="JANIIK010000047">
    <property type="protein sequence ID" value="KAJ3601615.1"/>
    <property type="molecule type" value="Genomic_DNA"/>
</dbReference>
<evidence type="ECO:0000256" key="8">
    <source>
        <dbReference type="ARBA" id="ARBA00022737"/>
    </source>
</evidence>
<keyword evidence="11" id="KW-0460">Magnesium</keyword>
<dbReference type="PANTHER" id="PTHR13045">
    <property type="entry name" value="5'-NUCLEOTIDASE"/>
    <property type="match status" value="1"/>
</dbReference>
<organism evidence="18 19">
    <name type="scientific">Muraenolepis orangiensis</name>
    <name type="common">Patagonian moray cod</name>
    <dbReference type="NCBI Taxonomy" id="630683"/>
    <lineage>
        <taxon>Eukaryota</taxon>
        <taxon>Metazoa</taxon>
        <taxon>Chordata</taxon>
        <taxon>Craniata</taxon>
        <taxon>Vertebrata</taxon>
        <taxon>Euteleostomi</taxon>
        <taxon>Actinopterygii</taxon>
        <taxon>Neopterygii</taxon>
        <taxon>Teleostei</taxon>
        <taxon>Neoteleostei</taxon>
        <taxon>Acanthomorphata</taxon>
        <taxon>Zeiogadaria</taxon>
        <taxon>Gadariae</taxon>
        <taxon>Gadiformes</taxon>
        <taxon>Muraenolepidoidei</taxon>
        <taxon>Muraenolepididae</taxon>
        <taxon>Muraenolepis</taxon>
    </lineage>
</organism>
<comment type="catalytic activity">
    <reaction evidence="1">
        <text>a ribonucleoside 5'-phosphate + H2O = a ribonucleoside + phosphate</text>
        <dbReference type="Rhea" id="RHEA:12484"/>
        <dbReference type="ChEBI" id="CHEBI:15377"/>
        <dbReference type="ChEBI" id="CHEBI:18254"/>
        <dbReference type="ChEBI" id="CHEBI:43474"/>
        <dbReference type="ChEBI" id="CHEBI:58043"/>
        <dbReference type="EC" id="3.1.3.5"/>
    </reaction>
</comment>
<dbReference type="Gene3D" id="1.10.150.340">
    <property type="entry name" value="Pyrimidine 5'-nucleotidase (UMPH-1), N-terminal domain"/>
    <property type="match status" value="1"/>
</dbReference>